<comment type="catalytic activity">
    <reaction evidence="3">
        <text>DNA(n) + a 2'-deoxyribonucleoside 5'-triphosphate = DNA(n+1) + diphosphate</text>
        <dbReference type="Rhea" id="RHEA:22508"/>
        <dbReference type="Rhea" id="RHEA-COMP:17339"/>
        <dbReference type="Rhea" id="RHEA-COMP:17340"/>
        <dbReference type="ChEBI" id="CHEBI:33019"/>
        <dbReference type="ChEBI" id="CHEBI:61560"/>
        <dbReference type="ChEBI" id="CHEBI:173112"/>
        <dbReference type="EC" id="2.7.7.7"/>
    </reaction>
</comment>
<evidence type="ECO:0000256" key="4">
    <source>
        <dbReference type="SAM" id="MobiDB-lite"/>
    </source>
</evidence>
<keyword evidence="2" id="KW-0808">Transferase</keyword>
<evidence type="ECO:0000256" key="1">
    <source>
        <dbReference type="ARBA" id="ARBA00012417"/>
    </source>
</evidence>
<name>A0ABN4N143_9GAMM</name>
<evidence type="ECO:0000313" key="5">
    <source>
        <dbReference type="EMBL" id="AMT96638.1"/>
    </source>
</evidence>
<feature type="compositionally biased region" description="Basic and acidic residues" evidence="4">
    <location>
        <begin position="115"/>
        <end position="128"/>
    </location>
</feature>
<organism evidence="5 6">
    <name type="scientific">Psychrobacter alimentarius</name>
    <dbReference type="NCBI Taxonomy" id="261164"/>
    <lineage>
        <taxon>Bacteria</taxon>
        <taxon>Pseudomonadati</taxon>
        <taxon>Pseudomonadota</taxon>
        <taxon>Gammaproteobacteria</taxon>
        <taxon>Moraxellales</taxon>
        <taxon>Moraxellaceae</taxon>
        <taxon>Psychrobacter</taxon>
    </lineage>
</organism>
<dbReference type="Proteomes" id="UP000076104">
    <property type="component" value="Chromosome"/>
</dbReference>
<dbReference type="PANTHER" id="PTHR11669">
    <property type="entry name" value="REPLICATION FACTOR C / DNA POLYMERASE III GAMMA-TAU SUBUNIT"/>
    <property type="match status" value="1"/>
</dbReference>
<evidence type="ECO:0000313" key="6">
    <source>
        <dbReference type="Proteomes" id="UP000076104"/>
    </source>
</evidence>
<dbReference type="InterPro" id="IPR050238">
    <property type="entry name" value="DNA_Rep/Repair_Clamp_Loader"/>
</dbReference>
<evidence type="ECO:0000256" key="2">
    <source>
        <dbReference type="ARBA" id="ARBA00022932"/>
    </source>
</evidence>
<keyword evidence="6" id="KW-1185">Reference proteome</keyword>
<dbReference type="PANTHER" id="PTHR11669:SF8">
    <property type="entry name" value="DNA POLYMERASE III SUBUNIT DELTA"/>
    <property type="match status" value="1"/>
</dbReference>
<dbReference type="EC" id="2.7.7.7" evidence="1"/>
<dbReference type="EMBL" id="CP014945">
    <property type="protein sequence ID" value="AMT96638.1"/>
    <property type="molecule type" value="Genomic_DNA"/>
</dbReference>
<dbReference type="SUPFAM" id="SSF52540">
    <property type="entry name" value="P-loop containing nucleoside triphosphate hydrolases"/>
    <property type="match status" value="1"/>
</dbReference>
<reference evidence="5 6" key="1">
    <citation type="submission" date="2016-03" db="EMBL/GenBank/DDBJ databases">
        <title>Genome sequencing of Psychrobacter alimentarius PAMC 27889.</title>
        <authorList>
            <person name="Lee J."/>
            <person name="Kim O.-S."/>
        </authorList>
    </citation>
    <scope>NUCLEOTIDE SEQUENCE [LARGE SCALE GENOMIC DNA]</scope>
    <source>
        <strain evidence="5 6">PAMC 27889</strain>
    </source>
</reference>
<keyword evidence="2" id="KW-0548">Nucleotidyltransferase</keyword>
<dbReference type="Gene3D" id="3.40.50.300">
    <property type="entry name" value="P-loop containing nucleotide triphosphate hydrolases"/>
    <property type="match status" value="1"/>
</dbReference>
<proteinExistence type="predicted"/>
<dbReference type="Pfam" id="PF13177">
    <property type="entry name" value="DNA_pol3_delta2"/>
    <property type="match status" value="1"/>
</dbReference>
<gene>
    <name evidence="5" type="ORF">A3K91_1024</name>
</gene>
<feature type="region of interest" description="Disordered" evidence="4">
    <location>
        <begin position="109"/>
        <end position="130"/>
    </location>
</feature>
<dbReference type="InterPro" id="IPR027417">
    <property type="entry name" value="P-loop_NTPase"/>
</dbReference>
<accession>A0ABN4N143</accession>
<protein>
    <recommendedName>
        <fullName evidence="1">DNA-directed DNA polymerase</fullName>
        <ecNumber evidence="1">2.7.7.7</ecNumber>
    </recommendedName>
</protein>
<evidence type="ECO:0000256" key="3">
    <source>
        <dbReference type="ARBA" id="ARBA00049244"/>
    </source>
</evidence>
<sequence>MNNIMENNSVVDTTDNIYFAPLLPWQQTLWSQLTTRVQSQQPLPHALLAAGMQGMGKRAFVWRLIAWLLCRERATHPAGACAKCESCQWLRSGTHPSLQVLPIVRMPSSAESTDNTEKSNSKAKDKKASQSNSALKIKIDDIRALQPFIYQGGQGIRICVLDQAEQMTVAAANALLKTLEEPQSQVHLFLISDTPAQLLPTIKSRVQQLPLQTIDTTVAVNYVTNALGHTVNYVTNALGHTVNREAVGTAAIEQLIQLANGAPLAAIAMAQAPWYSKRSLWLTTWQALRSGKRSSVAASDYWQNQLSIVEFMHLSEMMLLDMRRVCLGLGELQKDVNLSSVLDAYQPADNGLEAFASSIQQTKIALQQNVQEKFAYDKLMQELAYL</sequence>
<keyword evidence="2" id="KW-0239">DNA-directed DNA polymerase</keyword>